<reference evidence="5" key="1">
    <citation type="journal article" date="2019" name="Int. J. Syst. Evol. Microbiol.">
        <title>The Global Catalogue of Microorganisms (GCM) 10K type strain sequencing project: providing services to taxonomists for standard genome sequencing and annotation.</title>
        <authorList>
            <consortium name="The Broad Institute Genomics Platform"/>
            <consortium name="The Broad Institute Genome Sequencing Center for Infectious Disease"/>
            <person name="Wu L."/>
            <person name="Ma J."/>
        </authorList>
    </citation>
    <scope>NUCLEOTIDE SEQUENCE [LARGE SCALE GENOMIC DNA]</scope>
    <source>
        <strain evidence="5">JCM 15608</strain>
    </source>
</reference>
<dbReference type="Gene3D" id="3.30.700.10">
    <property type="entry name" value="Glycoprotein, Type 4 Pilin"/>
    <property type="match status" value="1"/>
</dbReference>
<keyword evidence="2" id="KW-0488">Methylation</keyword>
<comment type="caution">
    <text evidence="4">The sequence shown here is derived from an EMBL/GenBank/DDBJ whole genome shotgun (WGS) entry which is preliminary data.</text>
</comment>
<name>A0ABP3WJ41_9GAMM</name>
<organism evidence="4 5">
    <name type="scientific">Colwellia asteriadis</name>
    <dbReference type="NCBI Taxonomy" id="517723"/>
    <lineage>
        <taxon>Bacteria</taxon>
        <taxon>Pseudomonadati</taxon>
        <taxon>Pseudomonadota</taxon>
        <taxon>Gammaproteobacteria</taxon>
        <taxon>Alteromonadales</taxon>
        <taxon>Colwelliaceae</taxon>
        <taxon>Colwellia</taxon>
    </lineage>
</organism>
<dbReference type="RefSeq" id="WP_343816295.1">
    <property type="nucleotide sequence ID" value="NZ_BAAAFA010000003.1"/>
</dbReference>
<dbReference type="Proteomes" id="UP001500021">
    <property type="component" value="Unassembled WGS sequence"/>
</dbReference>
<dbReference type="Pfam" id="PF07963">
    <property type="entry name" value="N_methyl"/>
    <property type="match status" value="1"/>
</dbReference>
<sequence length="144" mass="14979">MKNLQQVKSNAQKGFTLIELMIVVAIIGILAAVALPAYNTYTEKSRYSEVTLAVGSVRSAIDICFQTRGDYDLANCDTYAKIGAVQAGVEAGAEVASVNIAATTAVITGEGNDAGSSTYIFTPTAANNTLSWAQTGTCIENGVC</sequence>
<evidence type="ECO:0000256" key="2">
    <source>
        <dbReference type="ARBA" id="ARBA00022481"/>
    </source>
</evidence>
<dbReference type="PROSITE" id="PS00409">
    <property type="entry name" value="PROKAR_NTER_METHYL"/>
    <property type="match status" value="1"/>
</dbReference>
<protein>
    <submittedName>
        <fullName evidence="4">Type IVa pilus major pilin TapA</fullName>
    </submittedName>
</protein>
<keyword evidence="3" id="KW-0472">Membrane</keyword>
<keyword evidence="5" id="KW-1185">Reference proteome</keyword>
<proteinExistence type="inferred from homology"/>
<evidence type="ECO:0000256" key="3">
    <source>
        <dbReference type="SAM" id="Phobius"/>
    </source>
</evidence>
<dbReference type="InterPro" id="IPR045584">
    <property type="entry name" value="Pilin-like"/>
</dbReference>
<evidence type="ECO:0000313" key="4">
    <source>
        <dbReference type="EMBL" id="GAA0814911.1"/>
    </source>
</evidence>
<evidence type="ECO:0000256" key="1">
    <source>
        <dbReference type="ARBA" id="ARBA00005233"/>
    </source>
</evidence>
<feature type="transmembrane region" description="Helical" evidence="3">
    <location>
        <begin position="20"/>
        <end position="38"/>
    </location>
</feature>
<dbReference type="SUPFAM" id="SSF54523">
    <property type="entry name" value="Pili subunits"/>
    <property type="match status" value="1"/>
</dbReference>
<accession>A0ABP3WJ41</accession>
<dbReference type="InterPro" id="IPR012902">
    <property type="entry name" value="N_methyl_site"/>
</dbReference>
<dbReference type="NCBIfam" id="TIGR02532">
    <property type="entry name" value="IV_pilin_GFxxxE"/>
    <property type="match status" value="1"/>
</dbReference>
<comment type="similarity">
    <text evidence="1">Belongs to the N-Me-Phe pilin family.</text>
</comment>
<evidence type="ECO:0000313" key="5">
    <source>
        <dbReference type="Proteomes" id="UP001500021"/>
    </source>
</evidence>
<gene>
    <name evidence="4" type="primary">tapA</name>
    <name evidence="4" type="ORF">GCM10009111_12500</name>
</gene>
<keyword evidence="3" id="KW-0812">Transmembrane</keyword>
<keyword evidence="3" id="KW-1133">Transmembrane helix</keyword>
<dbReference type="PANTHER" id="PTHR30093:SF34">
    <property type="entry name" value="PREPILIN PEPTIDASE-DEPENDENT PROTEIN D"/>
    <property type="match status" value="1"/>
</dbReference>
<dbReference type="EMBL" id="BAAAFA010000003">
    <property type="protein sequence ID" value="GAA0814911.1"/>
    <property type="molecule type" value="Genomic_DNA"/>
</dbReference>
<dbReference type="PANTHER" id="PTHR30093">
    <property type="entry name" value="GENERAL SECRETION PATHWAY PROTEIN G"/>
    <property type="match status" value="1"/>
</dbReference>